<evidence type="ECO:0000256" key="1">
    <source>
        <dbReference type="SAM" id="MobiDB-lite"/>
    </source>
</evidence>
<keyword evidence="4" id="KW-1185">Reference proteome</keyword>
<keyword evidence="2" id="KW-0812">Transmembrane</keyword>
<gene>
    <name evidence="3" type="ORF">MNOR_LOCUS28841</name>
</gene>
<feature type="region of interest" description="Disordered" evidence="1">
    <location>
        <begin position="172"/>
        <end position="195"/>
    </location>
</feature>
<protein>
    <submittedName>
        <fullName evidence="3">Uncharacterized protein</fullName>
    </submittedName>
</protein>
<evidence type="ECO:0000313" key="4">
    <source>
        <dbReference type="Proteomes" id="UP001497623"/>
    </source>
</evidence>
<keyword evidence="2" id="KW-1133">Transmembrane helix</keyword>
<dbReference type="Proteomes" id="UP001497623">
    <property type="component" value="Unassembled WGS sequence"/>
</dbReference>
<feature type="transmembrane region" description="Helical" evidence="2">
    <location>
        <begin position="201"/>
        <end position="221"/>
    </location>
</feature>
<reference evidence="3 4" key="1">
    <citation type="submission" date="2024-05" db="EMBL/GenBank/DDBJ databases">
        <authorList>
            <person name="Wallberg A."/>
        </authorList>
    </citation>
    <scope>NUCLEOTIDE SEQUENCE [LARGE SCALE GENOMIC DNA]</scope>
</reference>
<name>A0AAV2RW42_MEGNR</name>
<evidence type="ECO:0000313" key="3">
    <source>
        <dbReference type="EMBL" id="CAL4141320.1"/>
    </source>
</evidence>
<accession>A0AAV2RW42</accession>
<sequence>CQVFLSNSIVNASIGAGGFTGVIEMWFWAANGTNFTATYPRDNPADTFAATFQTLKTGWIKTTLDWPVGQFWEHMGSLSIPSVNYLQNGAWVSQLTVELGHTATPRMVVASSAPMIWIKQKSCDITSLDPKIFIGESSCTSYPEEPNVTTASPIPTAAAGIPAAPTLAASTTAPAVPTPAAKTDNELCSQTEDSSSNSSSIAILAVLLVMVSLTLILLSVYTYRLRFQLGITGANVSFQPLTSNGTTIPRSTALGSQNSLHDVTVPLH</sequence>
<organism evidence="3 4">
    <name type="scientific">Meganyctiphanes norvegica</name>
    <name type="common">Northern krill</name>
    <name type="synonym">Thysanopoda norvegica</name>
    <dbReference type="NCBI Taxonomy" id="48144"/>
    <lineage>
        <taxon>Eukaryota</taxon>
        <taxon>Metazoa</taxon>
        <taxon>Ecdysozoa</taxon>
        <taxon>Arthropoda</taxon>
        <taxon>Crustacea</taxon>
        <taxon>Multicrustacea</taxon>
        <taxon>Malacostraca</taxon>
        <taxon>Eumalacostraca</taxon>
        <taxon>Eucarida</taxon>
        <taxon>Euphausiacea</taxon>
        <taxon>Euphausiidae</taxon>
        <taxon>Meganyctiphanes</taxon>
    </lineage>
</organism>
<keyword evidence="2" id="KW-0472">Membrane</keyword>
<dbReference type="AlphaFoldDB" id="A0AAV2RW42"/>
<evidence type="ECO:0000256" key="2">
    <source>
        <dbReference type="SAM" id="Phobius"/>
    </source>
</evidence>
<feature type="non-terminal residue" evidence="3">
    <location>
        <position position="1"/>
    </location>
</feature>
<proteinExistence type="predicted"/>
<dbReference type="EMBL" id="CAXKWB010032482">
    <property type="protein sequence ID" value="CAL4141320.1"/>
    <property type="molecule type" value="Genomic_DNA"/>
</dbReference>
<feature type="compositionally biased region" description="Low complexity" evidence="1">
    <location>
        <begin position="172"/>
        <end position="182"/>
    </location>
</feature>
<comment type="caution">
    <text evidence="3">The sequence shown here is derived from an EMBL/GenBank/DDBJ whole genome shotgun (WGS) entry which is preliminary data.</text>
</comment>